<evidence type="ECO:0000313" key="3">
    <source>
        <dbReference type="EMBL" id="AWN43657.1"/>
    </source>
</evidence>
<gene>
    <name evidence="3" type="ORF">DK389_28040</name>
</gene>
<reference evidence="4" key="1">
    <citation type="submission" date="2018-05" db="EMBL/GenBank/DDBJ databases">
        <title>Complete Genome Sequence of Methylobacterium sp. 17SD2-17.</title>
        <authorList>
            <person name="Srinivasan S."/>
        </authorList>
    </citation>
    <scope>NUCLEOTIDE SEQUENCE [LARGE SCALE GENOMIC DNA]</scope>
    <source>
        <strain evidence="4">17SD2-17</strain>
    </source>
</reference>
<keyword evidence="1" id="KW-0175">Coiled coil</keyword>
<protein>
    <submittedName>
        <fullName evidence="3">Uncharacterized protein</fullName>
    </submittedName>
</protein>
<name>A0A2U8WC04_9HYPH</name>
<sequence length="161" mass="17432">MIAHAVDAPLHAAGHPATPPQERNVVPLFAEQDGAAGPDPRGPEEAADWPGAIRLVRDVGARVRRARDLAHDLTKQSQGLIQRSITDAEAAEQRARVAEAAAQSAMRRAAKAEKAARLAEERARSAEEQMRAARAGEAEARLWLGRLYACLRDEFDALTTE</sequence>
<evidence type="ECO:0000313" key="4">
    <source>
        <dbReference type="Proteomes" id="UP000245926"/>
    </source>
</evidence>
<evidence type="ECO:0000256" key="2">
    <source>
        <dbReference type="SAM" id="MobiDB-lite"/>
    </source>
</evidence>
<dbReference type="AlphaFoldDB" id="A0A2U8WC04"/>
<keyword evidence="4" id="KW-1185">Reference proteome</keyword>
<dbReference type="Proteomes" id="UP000245926">
    <property type="component" value="Chromosome"/>
</dbReference>
<feature type="coiled-coil region" evidence="1">
    <location>
        <begin position="88"/>
        <end position="136"/>
    </location>
</feature>
<proteinExistence type="predicted"/>
<feature type="region of interest" description="Disordered" evidence="2">
    <location>
        <begin position="1"/>
        <end position="49"/>
    </location>
</feature>
<accession>A0A2U8WC04</accession>
<dbReference type="OrthoDB" id="8004035at2"/>
<organism evidence="3 4">
    <name type="scientific">Methylobacterium durans</name>
    <dbReference type="NCBI Taxonomy" id="2202825"/>
    <lineage>
        <taxon>Bacteria</taxon>
        <taxon>Pseudomonadati</taxon>
        <taxon>Pseudomonadota</taxon>
        <taxon>Alphaproteobacteria</taxon>
        <taxon>Hyphomicrobiales</taxon>
        <taxon>Methylobacteriaceae</taxon>
        <taxon>Methylobacterium</taxon>
    </lineage>
</organism>
<dbReference type="KEGG" id="mets:DK389_28040"/>
<dbReference type="RefSeq" id="WP_109894666.1">
    <property type="nucleotide sequence ID" value="NZ_CP029550.1"/>
</dbReference>
<evidence type="ECO:0000256" key="1">
    <source>
        <dbReference type="SAM" id="Coils"/>
    </source>
</evidence>
<dbReference type="EMBL" id="CP029550">
    <property type="protein sequence ID" value="AWN43657.1"/>
    <property type="molecule type" value="Genomic_DNA"/>
</dbReference>